<evidence type="ECO:0000256" key="2">
    <source>
        <dbReference type="ARBA" id="ARBA00022723"/>
    </source>
</evidence>
<comment type="cofactor">
    <cofactor evidence="5">
        <name>Fe(2+)</name>
        <dbReference type="ChEBI" id="CHEBI:29033"/>
    </cofactor>
    <text evidence="5">Binds 1 Fe(2+) ion per subunit.</text>
</comment>
<evidence type="ECO:0000256" key="1">
    <source>
        <dbReference type="ARBA" id="ARBA00006787"/>
    </source>
</evidence>
<feature type="region of interest" description="Disordered" evidence="6">
    <location>
        <begin position="84"/>
        <end position="127"/>
    </location>
</feature>
<feature type="binding site" evidence="5">
    <location>
        <position position="461"/>
    </location>
    <ligand>
        <name>Fe cation</name>
        <dbReference type="ChEBI" id="CHEBI:24875"/>
        <note>catalytic</note>
    </ligand>
</feature>
<dbReference type="PANTHER" id="PTHR10543:SF46">
    <property type="entry name" value="CAROTENOID CLEAVAGE DIOXYGENASE 4, CHLOROPLASTIC-RELATED"/>
    <property type="match status" value="1"/>
</dbReference>
<accession>A0AAV7GS98</accession>
<dbReference type="PANTHER" id="PTHR10543">
    <property type="entry name" value="BETA-CAROTENE DIOXYGENASE"/>
    <property type="match status" value="1"/>
</dbReference>
<dbReference type="EMBL" id="JAGFBR010000011">
    <property type="protein sequence ID" value="KAH0458871.1"/>
    <property type="molecule type" value="Genomic_DNA"/>
</dbReference>
<evidence type="ECO:0000256" key="4">
    <source>
        <dbReference type="ARBA" id="ARBA00023004"/>
    </source>
</evidence>
<evidence type="ECO:0000256" key="5">
    <source>
        <dbReference type="PIRSR" id="PIRSR604294-1"/>
    </source>
</evidence>
<gene>
    <name evidence="7" type="ORF">IEQ34_011685</name>
</gene>
<dbReference type="GO" id="GO:0009570">
    <property type="term" value="C:chloroplast stroma"/>
    <property type="evidence" value="ECO:0007669"/>
    <property type="project" value="TreeGrafter"/>
</dbReference>
<feature type="binding site" evidence="5">
    <location>
        <position position="343"/>
    </location>
    <ligand>
        <name>Fe cation</name>
        <dbReference type="ChEBI" id="CHEBI:24875"/>
        <note>catalytic</note>
    </ligand>
</feature>
<dbReference type="AlphaFoldDB" id="A0AAV7GS98"/>
<dbReference type="InterPro" id="IPR004294">
    <property type="entry name" value="Carotenoid_Oase"/>
</dbReference>
<feature type="binding site" evidence="5">
    <location>
        <position position="638"/>
    </location>
    <ligand>
        <name>Fe cation</name>
        <dbReference type="ChEBI" id="CHEBI:24875"/>
        <note>catalytic</note>
    </ligand>
</feature>
<evidence type="ECO:0000313" key="8">
    <source>
        <dbReference type="Proteomes" id="UP000775213"/>
    </source>
</evidence>
<comment type="caution">
    <text evidence="7">The sequence shown here is derived from an EMBL/GenBank/DDBJ whole genome shotgun (WGS) entry which is preliminary data.</text>
</comment>
<dbReference type="Proteomes" id="UP000775213">
    <property type="component" value="Unassembled WGS sequence"/>
</dbReference>
<reference evidence="7 8" key="1">
    <citation type="journal article" date="2021" name="Hortic Res">
        <title>Chromosome-scale assembly of the Dendrobium chrysotoxum genome enhances the understanding of orchid evolution.</title>
        <authorList>
            <person name="Zhang Y."/>
            <person name="Zhang G.Q."/>
            <person name="Zhang D."/>
            <person name="Liu X.D."/>
            <person name="Xu X.Y."/>
            <person name="Sun W.H."/>
            <person name="Yu X."/>
            <person name="Zhu X."/>
            <person name="Wang Z.W."/>
            <person name="Zhao X."/>
            <person name="Zhong W.Y."/>
            <person name="Chen H."/>
            <person name="Yin W.L."/>
            <person name="Huang T."/>
            <person name="Niu S.C."/>
            <person name="Liu Z.J."/>
        </authorList>
    </citation>
    <scope>NUCLEOTIDE SEQUENCE [LARGE SCALE GENOMIC DNA]</scope>
    <source>
        <strain evidence="7">Lindl</strain>
    </source>
</reference>
<dbReference type="GO" id="GO:0010436">
    <property type="term" value="F:carotenoid dioxygenase activity"/>
    <property type="evidence" value="ECO:0007669"/>
    <property type="project" value="TreeGrafter"/>
</dbReference>
<dbReference type="GO" id="GO:0016121">
    <property type="term" value="P:carotene catabolic process"/>
    <property type="evidence" value="ECO:0007669"/>
    <property type="project" value="TreeGrafter"/>
</dbReference>
<comment type="similarity">
    <text evidence="1">Belongs to the carotenoid oxygenase family.</text>
</comment>
<organism evidence="7 8">
    <name type="scientific">Dendrobium chrysotoxum</name>
    <name type="common">Orchid</name>
    <dbReference type="NCBI Taxonomy" id="161865"/>
    <lineage>
        <taxon>Eukaryota</taxon>
        <taxon>Viridiplantae</taxon>
        <taxon>Streptophyta</taxon>
        <taxon>Embryophyta</taxon>
        <taxon>Tracheophyta</taxon>
        <taxon>Spermatophyta</taxon>
        <taxon>Magnoliopsida</taxon>
        <taxon>Liliopsida</taxon>
        <taxon>Asparagales</taxon>
        <taxon>Orchidaceae</taxon>
        <taxon>Epidendroideae</taxon>
        <taxon>Malaxideae</taxon>
        <taxon>Dendrobiinae</taxon>
        <taxon>Dendrobium</taxon>
    </lineage>
</organism>
<feature type="binding site" evidence="5">
    <location>
        <position position="394"/>
    </location>
    <ligand>
        <name>Fe cation</name>
        <dbReference type="ChEBI" id="CHEBI:24875"/>
        <note>catalytic</note>
    </ligand>
</feature>
<keyword evidence="3" id="KW-0223">Dioxygenase</keyword>
<evidence type="ECO:0000256" key="3">
    <source>
        <dbReference type="ARBA" id="ARBA00022964"/>
    </source>
</evidence>
<evidence type="ECO:0008006" key="9">
    <source>
        <dbReference type="Google" id="ProtNLM"/>
    </source>
</evidence>
<keyword evidence="4 5" id="KW-0408">Iron</keyword>
<sequence>MTSPFAVRGDCVVVAQDFGPGCFSGESFFMPVVPSQGEEEDDGYVMFTDLLSVRNRILSYPKKPFAPTPAALVISEVETKEKPERLMRTKGGSADNFGYRSSIQGPSSPKQMPQTKPQYSSSRTRSREPSAAATLCIALDEIINNFIDPPHLRSSVDPRYVLSDNWAPVNELPPTACPVIRGAIPTCLRGGIYIRNGPNPQYLPRGPHHLFDGDGMLNALLLPNDGGGVAPATLCSRYVHTYKYLLERDAGRPVLPNVFSGFHGAAGIARGAVAAARILTGQINLAGGVGLANTSLAFFGGRLYALGESDLPYAIRISPEDGDITTLGRCDFEGKLSMGMTAHPKKDPATGELFAFRYGPVPPFLTYFRFDAMGKYKMGEDVPIFSLAQPSMVHDFAITERFVIFPDIQIVMKPMDMVASGGGSPVGSDRGKVPRLGILPKYARSDAEMIWFEVPGFNPMHALNAWEEGDNTIVLVAPNVLSIEHALERMELVHSSVEMVRIELQSGVISRTPLSAENLDFGVIHPSYVGRKNRFAYLGVGDPMPKISGVRKLDFSLCGRGDCVVAARDFGPGCFGGEPFFVPAGPNRGEEEDDGYVVLYVHNENNRESKFIIMDARSPQLDLVAEVILPSRVPYGFHGLFLTQDEITAQRPPVPPNVFFGFHGTIGIARAAVAAARILTRQINPAGGVGLSNTSLAFFGGQLYALGEFDLPYTIRISPEDGNITTLG</sequence>
<evidence type="ECO:0000313" key="7">
    <source>
        <dbReference type="EMBL" id="KAH0458871.1"/>
    </source>
</evidence>
<name>A0AAV7GS98_DENCH</name>
<feature type="compositionally biased region" description="Polar residues" evidence="6">
    <location>
        <begin position="99"/>
        <end position="123"/>
    </location>
</feature>
<protein>
    <recommendedName>
        <fullName evidence="9">Carotenoid cleavage dioxygenase</fullName>
    </recommendedName>
</protein>
<proteinExistence type="inferred from homology"/>
<evidence type="ECO:0000256" key="6">
    <source>
        <dbReference type="SAM" id="MobiDB-lite"/>
    </source>
</evidence>
<keyword evidence="2 5" id="KW-0479">Metal-binding</keyword>
<dbReference type="GO" id="GO:0046872">
    <property type="term" value="F:metal ion binding"/>
    <property type="evidence" value="ECO:0007669"/>
    <property type="project" value="UniProtKB-KW"/>
</dbReference>
<keyword evidence="8" id="KW-1185">Reference proteome</keyword>
<keyword evidence="3" id="KW-0560">Oxidoreductase</keyword>
<dbReference type="Pfam" id="PF03055">
    <property type="entry name" value="RPE65"/>
    <property type="match status" value="1"/>
</dbReference>